<protein>
    <recommendedName>
        <fullName evidence="3">Rhodanese domain-containing protein</fullName>
    </recommendedName>
</protein>
<dbReference type="InterPro" id="IPR032640">
    <property type="entry name" value="AMPK1_CBM"/>
</dbReference>
<dbReference type="RefSeq" id="WP_187563331.1">
    <property type="nucleotide sequence ID" value="NZ_JACGWS010000010.1"/>
</dbReference>
<evidence type="ECO:0000313" key="4">
    <source>
        <dbReference type="EMBL" id="MBC8756292.1"/>
    </source>
</evidence>
<comment type="similarity">
    <text evidence="1">Belongs to the 5'-AMP-activated protein kinase beta subunit family.</text>
</comment>
<dbReference type="CDD" id="cd02859">
    <property type="entry name" value="E_set_AMPKbeta_like_N"/>
    <property type="match status" value="1"/>
</dbReference>
<name>A0ABR7QCP8_9FLAO</name>
<dbReference type="InterPro" id="IPR014756">
    <property type="entry name" value="Ig_E-set"/>
</dbReference>
<dbReference type="CDD" id="cd07184">
    <property type="entry name" value="E_set_Isoamylase_like_N"/>
    <property type="match status" value="1"/>
</dbReference>
<dbReference type="SUPFAM" id="SSF81296">
    <property type="entry name" value="E set domains"/>
    <property type="match status" value="3"/>
</dbReference>
<dbReference type="PANTHER" id="PTHR10343">
    <property type="entry name" value="5'-AMP-ACTIVATED PROTEIN KINASE , BETA SUBUNIT"/>
    <property type="match status" value="1"/>
</dbReference>
<feature type="signal peptide" evidence="2">
    <location>
        <begin position="1"/>
        <end position="22"/>
    </location>
</feature>
<dbReference type="InterPro" id="IPR050827">
    <property type="entry name" value="CRP1_MDG1_kinase"/>
</dbReference>
<dbReference type="PROSITE" id="PS50206">
    <property type="entry name" value="RHODANESE_3"/>
    <property type="match status" value="1"/>
</dbReference>
<reference evidence="4 5" key="1">
    <citation type="submission" date="2020-07" db="EMBL/GenBank/DDBJ databases">
        <title>Description of Kordia aestuariivivens sp. nov., isolated from a tidal flat.</title>
        <authorList>
            <person name="Park S."/>
            <person name="Yoon J.-H."/>
        </authorList>
    </citation>
    <scope>NUCLEOTIDE SEQUENCE [LARGE SCALE GENOMIC DNA]</scope>
    <source>
        <strain evidence="4 5">YSTF-M3</strain>
    </source>
</reference>
<dbReference type="Pfam" id="PF16561">
    <property type="entry name" value="AMPK1_CBM"/>
    <property type="match status" value="2"/>
</dbReference>
<feature type="chain" id="PRO_5047445302" description="Rhodanese domain-containing protein" evidence="2">
    <location>
        <begin position="23"/>
        <end position="324"/>
    </location>
</feature>
<gene>
    <name evidence="4" type="ORF">H2O64_16580</name>
</gene>
<comment type="caution">
    <text evidence="4">The sequence shown here is derived from an EMBL/GenBank/DDBJ whole genome shotgun (WGS) entry which is preliminary data.</text>
</comment>
<sequence>MKKIIRHITLLLLLCVSTSIFAQEKTVQGYRIEGEEVIFTFDKREYQEVMHGETQDRKSIGNHDFVIENVAVAGQFNDWAKDKWIMTKLDENRYEFRKKIADFTDEFSWEFKFVINERYWAEPKGEVINLSDAKDRDGQNLHVYNLKMYTSHVSEDGNTSFFLKGHENAEKVVLAGSFNKWDEQLFEMKKTKNGWYLTLQLKPNVYEYKFIVDGRWMNDEGNPNKVRNEFNEYNSIVEVKAYYTFKLRGYKAAKEVLLSGSFNDWSEDGFKMFKTDYGWKFTILLSGGKHQYKFIVDKEWMLDPANPVKEYDYKGNINSVCMVR</sequence>
<accession>A0ABR7QCP8</accession>
<dbReference type="EMBL" id="JACGWS010000010">
    <property type="protein sequence ID" value="MBC8756292.1"/>
    <property type="molecule type" value="Genomic_DNA"/>
</dbReference>
<evidence type="ECO:0000259" key="3">
    <source>
        <dbReference type="PROSITE" id="PS50206"/>
    </source>
</evidence>
<dbReference type="Gene3D" id="2.60.40.10">
    <property type="entry name" value="Immunoglobulins"/>
    <property type="match status" value="3"/>
</dbReference>
<evidence type="ECO:0000256" key="2">
    <source>
        <dbReference type="SAM" id="SignalP"/>
    </source>
</evidence>
<evidence type="ECO:0000313" key="5">
    <source>
        <dbReference type="Proteomes" id="UP000619238"/>
    </source>
</evidence>
<proteinExistence type="inferred from homology"/>
<keyword evidence="5" id="KW-1185">Reference proteome</keyword>
<dbReference type="Proteomes" id="UP000619238">
    <property type="component" value="Unassembled WGS sequence"/>
</dbReference>
<evidence type="ECO:0000256" key="1">
    <source>
        <dbReference type="ARBA" id="ARBA00010926"/>
    </source>
</evidence>
<dbReference type="InterPro" id="IPR001763">
    <property type="entry name" value="Rhodanese-like_dom"/>
</dbReference>
<feature type="domain" description="Rhodanese" evidence="3">
    <location>
        <begin position="240"/>
        <end position="274"/>
    </location>
</feature>
<organism evidence="4 5">
    <name type="scientific">Kordia aestuariivivens</name>
    <dbReference type="NCBI Taxonomy" id="2759037"/>
    <lineage>
        <taxon>Bacteria</taxon>
        <taxon>Pseudomonadati</taxon>
        <taxon>Bacteroidota</taxon>
        <taxon>Flavobacteriia</taxon>
        <taxon>Flavobacteriales</taxon>
        <taxon>Flavobacteriaceae</taxon>
        <taxon>Kordia</taxon>
    </lineage>
</organism>
<dbReference type="InterPro" id="IPR013783">
    <property type="entry name" value="Ig-like_fold"/>
</dbReference>
<dbReference type="PANTHER" id="PTHR10343:SF84">
    <property type="entry name" value="5'-AMP-ACTIVATED PROTEIN KINASE SUBUNIT BETA-1"/>
    <property type="match status" value="1"/>
</dbReference>
<keyword evidence="2" id="KW-0732">Signal</keyword>